<evidence type="ECO:0000256" key="4">
    <source>
        <dbReference type="ARBA" id="ARBA00022900"/>
    </source>
</evidence>
<evidence type="ECO:0000256" key="3">
    <source>
        <dbReference type="ARBA" id="ARBA00022737"/>
    </source>
</evidence>
<dbReference type="RefSeq" id="XP_009063094.1">
    <property type="nucleotide sequence ID" value="XM_009064846.1"/>
</dbReference>
<dbReference type="Pfam" id="PF00219">
    <property type="entry name" value="IGFBP"/>
    <property type="match status" value="1"/>
</dbReference>
<keyword evidence="2" id="KW-0732">Signal</keyword>
<keyword evidence="10" id="KW-1185">Reference proteome</keyword>
<dbReference type="InterPro" id="IPR052624">
    <property type="entry name" value="CRIM1"/>
</dbReference>
<dbReference type="InterPro" id="IPR004094">
    <property type="entry name" value="Antistasin-like"/>
</dbReference>
<dbReference type="SUPFAM" id="SSF57184">
    <property type="entry name" value="Growth factor receptor domain"/>
    <property type="match status" value="1"/>
</dbReference>
<dbReference type="Pfam" id="PF23334">
    <property type="entry name" value="VWC2L_2nd"/>
    <property type="match status" value="2"/>
</dbReference>
<keyword evidence="1" id="KW-0646">Protease inhibitor</keyword>
<dbReference type="STRING" id="225164.V3ZP77"/>
<dbReference type="KEGG" id="lgi:LOTGIDRAFT_71199"/>
<dbReference type="Pfam" id="PF02822">
    <property type="entry name" value="Antistasin"/>
    <property type="match status" value="1"/>
</dbReference>
<evidence type="ECO:0000313" key="10">
    <source>
        <dbReference type="Proteomes" id="UP000030746"/>
    </source>
</evidence>
<dbReference type="GO" id="GO:0004867">
    <property type="term" value="F:serine-type endopeptidase inhibitor activity"/>
    <property type="evidence" value="ECO:0007669"/>
    <property type="project" value="UniProtKB-KW"/>
</dbReference>
<dbReference type="GO" id="GO:0005576">
    <property type="term" value="C:extracellular region"/>
    <property type="evidence" value="ECO:0007669"/>
    <property type="project" value="InterPro"/>
</dbReference>
<dbReference type="PANTHER" id="PTHR46439:SF1">
    <property type="entry name" value="CYSTEINE-RICH MOTOR NEURON 1 PROTEIN"/>
    <property type="match status" value="1"/>
</dbReference>
<dbReference type="SMART" id="SM00214">
    <property type="entry name" value="VWC"/>
    <property type="match status" value="6"/>
</dbReference>
<dbReference type="PANTHER" id="PTHR46439">
    <property type="entry name" value="CYSTEINE-RICH MOTOR NEURON 1 PROTEIN"/>
    <property type="match status" value="1"/>
</dbReference>
<evidence type="ECO:0000256" key="2">
    <source>
        <dbReference type="ARBA" id="ARBA00022729"/>
    </source>
</evidence>
<dbReference type="Pfam" id="PF00093">
    <property type="entry name" value="VWC"/>
    <property type="match status" value="4"/>
</dbReference>
<dbReference type="InterPro" id="IPR011061">
    <property type="entry name" value="Hirudin/antistatin"/>
</dbReference>
<feature type="domain" description="Antistasin-like" evidence="7">
    <location>
        <begin position="543"/>
        <end position="568"/>
    </location>
</feature>
<dbReference type="HOGENOM" id="CLU_008434_0_0_1"/>
<dbReference type="PROSITE" id="PS51323">
    <property type="entry name" value="IGFBP_N_2"/>
    <property type="match status" value="1"/>
</dbReference>
<dbReference type="Proteomes" id="UP000030746">
    <property type="component" value="Unassembled WGS sequence"/>
</dbReference>
<sequence>LILLCSYSVSALSCGVCDKSRCPDEPTNCLGGVTNGSCGCCKVCAKLVNESCGGNFGLLGKCADNLRCYISPKVGQSITGREEGICKEPNDDFTKVLIPSEELTTTEPPRNLVDPVPVDTKLVDKVAVDTVLVESSANKTNCTSNDCDNLDITIKCPPDSKPIQNSTSLDERIKCQCRPVACKKTTCSPGFYPAVLTKGLGIPGSCCDEVVCKRSAPCRSVICPALETKTCPDDSYPLPNILTEDDCCYIQQGCKCKSEDNCPAVNCPVGYQIQVISKATGLPSSCCDKFQCVNDTGLTCSYNGVEYSDGQSWQLDKCTTCTCKDSLTFCKTKTCNPTLCGWMVIPDGECCPVCRGKFTFCYYPVIELIYFTGCVSESGQLYNNTEVWKENSCVSCHCDMGHVLCQAEMCAVQCAKPRQVPGQCCPVCDDESLIYPPRLCSDTDNCSLDCPHGLQKTDEGCFLCQCKQVPLYAQKRLLNSIFLSEICTIECKYGKKLNEKSVEICECIELSKHCPSMDNCEKQCTYGFRKTRNGCLKCRCNRCPPFNCTKRCVHGYIYNDQGCQLCKCTAPVLPTLPPLFENGTWGEEGQACMSQSGQRHEDGEKWHDGCRLCFCLAGREMCSLIACDVPKCANPVFRIGDCCPSCPVEFLPSIGKKESCQSVSGQHFVEGEIWQMTDCTQCICHDGTILCESESCPPVLCNHPVKPQSHCCAVCRGHNGEPRVPVLTSRPCKTSTGLTRKHSEVWQTSPCQSCTCKYGQIHCYSQSCSPINCNQTFLRKGQCCPTCLESSQSEVCVVNDVTYSSGEQWLSDNCTECSCDNGIISCITLPCKALACTVMIRKPGQCCPTC</sequence>
<feature type="domain" description="Antistasin-like" evidence="7">
    <location>
        <begin position="514"/>
        <end position="540"/>
    </location>
</feature>
<evidence type="ECO:0000313" key="9">
    <source>
        <dbReference type="EMBL" id="ESO86142.1"/>
    </source>
</evidence>
<dbReference type="Gene3D" id="6.20.200.20">
    <property type="match status" value="6"/>
</dbReference>
<feature type="non-terminal residue" evidence="9">
    <location>
        <position position="1"/>
    </location>
</feature>
<accession>V3ZP77</accession>
<dbReference type="OMA" id="DENDIAH"/>
<evidence type="ECO:0000259" key="8">
    <source>
        <dbReference type="PROSITE" id="PS51323"/>
    </source>
</evidence>
<evidence type="ECO:0000256" key="5">
    <source>
        <dbReference type="ARBA" id="ARBA00023157"/>
    </source>
</evidence>
<dbReference type="SMART" id="SM00215">
    <property type="entry name" value="VWC_out"/>
    <property type="match status" value="4"/>
</dbReference>
<dbReference type="SMART" id="SM00121">
    <property type="entry name" value="IB"/>
    <property type="match status" value="1"/>
</dbReference>
<evidence type="ECO:0000259" key="6">
    <source>
        <dbReference type="PROSITE" id="PS50184"/>
    </source>
</evidence>
<name>V3ZP77_LOTGI</name>
<evidence type="ECO:0000259" key="7">
    <source>
        <dbReference type="PROSITE" id="PS51252"/>
    </source>
</evidence>
<reference evidence="9 10" key="1">
    <citation type="journal article" date="2013" name="Nature">
        <title>Insights into bilaterian evolution from three spiralian genomes.</title>
        <authorList>
            <person name="Simakov O."/>
            <person name="Marletaz F."/>
            <person name="Cho S.J."/>
            <person name="Edsinger-Gonzales E."/>
            <person name="Havlak P."/>
            <person name="Hellsten U."/>
            <person name="Kuo D.H."/>
            <person name="Larsson T."/>
            <person name="Lv J."/>
            <person name="Arendt D."/>
            <person name="Savage R."/>
            <person name="Osoegawa K."/>
            <person name="de Jong P."/>
            <person name="Grimwood J."/>
            <person name="Chapman J.A."/>
            <person name="Shapiro H."/>
            <person name="Aerts A."/>
            <person name="Otillar R.P."/>
            <person name="Terry A.Y."/>
            <person name="Boore J.L."/>
            <person name="Grigoriev I.V."/>
            <person name="Lindberg D.R."/>
            <person name="Seaver E.C."/>
            <person name="Weisblat D.A."/>
            <person name="Putnam N.H."/>
            <person name="Rokhsar D.S."/>
        </authorList>
    </citation>
    <scope>NUCLEOTIDE SEQUENCE [LARGE SCALE GENOMIC DNA]</scope>
</reference>
<dbReference type="AlphaFoldDB" id="V3ZP77"/>
<dbReference type="InterPro" id="IPR009030">
    <property type="entry name" value="Growth_fac_rcpt_cys_sf"/>
</dbReference>
<keyword evidence="3" id="KW-0677">Repeat</keyword>
<gene>
    <name evidence="9" type="ORF">LOTGIDRAFT_71199</name>
</gene>
<feature type="domain" description="VWFC" evidence="6">
    <location>
        <begin position="658"/>
        <end position="716"/>
    </location>
</feature>
<dbReference type="Gene3D" id="4.10.40.20">
    <property type="match status" value="1"/>
</dbReference>
<feature type="domain" description="VWFC" evidence="6">
    <location>
        <begin position="372"/>
        <end position="429"/>
    </location>
</feature>
<evidence type="ECO:0000256" key="1">
    <source>
        <dbReference type="ARBA" id="ARBA00022690"/>
    </source>
</evidence>
<dbReference type="SUPFAM" id="SSF57262">
    <property type="entry name" value="Leech antihemostatic proteins"/>
    <property type="match status" value="1"/>
</dbReference>
<dbReference type="Gene3D" id="2.10.22.10">
    <property type="entry name" value="Antistasin, domain 1"/>
    <property type="match status" value="1"/>
</dbReference>
<feature type="domain" description="VWFC" evidence="6">
    <location>
        <begin position="590"/>
        <end position="647"/>
    </location>
</feature>
<feature type="non-terminal residue" evidence="9">
    <location>
        <position position="850"/>
    </location>
</feature>
<protein>
    <recommendedName>
        <fullName evidence="11">Cysteine-rich motor neuron 1 protein</fullName>
    </recommendedName>
</protein>
<feature type="domain" description="VWFC" evidence="6">
    <location>
        <begin position="794"/>
        <end position="850"/>
    </location>
</feature>
<keyword evidence="5" id="KW-1015">Disulfide bond</keyword>
<feature type="domain" description="VWFC" evidence="6">
    <location>
        <begin position="730"/>
        <end position="788"/>
    </location>
</feature>
<dbReference type="EMBL" id="KB203149">
    <property type="protein sequence ID" value="ESO86142.1"/>
    <property type="molecule type" value="Genomic_DNA"/>
</dbReference>
<dbReference type="PROSITE" id="PS51252">
    <property type="entry name" value="ANTISTASIN"/>
    <property type="match status" value="3"/>
</dbReference>
<proteinExistence type="predicted"/>
<dbReference type="CTD" id="20252012"/>
<dbReference type="GeneID" id="20252012"/>
<dbReference type="SUPFAM" id="SSF57603">
    <property type="entry name" value="FnI-like domain"/>
    <property type="match status" value="6"/>
</dbReference>
<dbReference type="InterPro" id="IPR001007">
    <property type="entry name" value="VWF_dom"/>
</dbReference>
<dbReference type="PROSITE" id="PS50184">
    <property type="entry name" value="VWFC_2"/>
    <property type="match status" value="6"/>
</dbReference>
<dbReference type="OrthoDB" id="5976811at2759"/>
<dbReference type="InterPro" id="IPR000867">
    <property type="entry name" value="IGFBP-like"/>
</dbReference>
<feature type="domain" description="IGFBP N-terminal" evidence="8">
    <location>
        <begin position="10"/>
        <end position="89"/>
    </location>
</feature>
<feature type="domain" description="Antistasin-like" evidence="7">
    <location>
        <begin position="440"/>
        <end position="466"/>
    </location>
</feature>
<evidence type="ECO:0008006" key="11">
    <source>
        <dbReference type="Google" id="ProtNLM"/>
    </source>
</evidence>
<dbReference type="PROSITE" id="PS01208">
    <property type="entry name" value="VWFC_1"/>
    <property type="match status" value="5"/>
</dbReference>
<feature type="domain" description="VWFC" evidence="6">
    <location>
        <begin position="298"/>
        <end position="355"/>
    </location>
</feature>
<organism evidence="9 10">
    <name type="scientific">Lottia gigantea</name>
    <name type="common">Giant owl limpet</name>
    <dbReference type="NCBI Taxonomy" id="225164"/>
    <lineage>
        <taxon>Eukaryota</taxon>
        <taxon>Metazoa</taxon>
        <taxon>Spiralia</taxon>
        <taxon>Lophotrochozoa</taxon>
        <taxon>Mollusca</taxon>
        <taxon>Gastropoda</taxon>
        <taxon>Patellogastropoda</taxon>
        <taxon>Lottioidea</taxon>
        <taxon>Lottiidae</taxon>
        <taxon>Lottia</taxon>
    </lineage>
</organism>
<keyword evidence="4" id="KW-0722">Serine protease inhibitor</keyword>